<dbReference type="InterPro" id="IPR027417">
    <property type="entry name" value="P-loop_NTPase"/>
</dbReference>
<dbReference type="InterPro" id="IPR045063">
    <property type="entry name" value="Dynamin_N"/>
</dbReference>
<dbReference type="AlphaFoldDB" id="A0A2M7G4S0"/>
<dbReference type="Gene3D" id="3.40.50.300">
    <property type="entry name" value="P-loop containing nucleotide triphosphate hydrolases"/>
    <property type="match status" value="2"/>
</dbReference>
<comment type="caution">
    <text evidence="2">The sequence shown here is derived from an EMBL/GenBank/DDBJ whole genome shotgun (WGS) entry which is preliminary data.</text>
</comment>
<dbReference type="Pfam" id="PF00350">
    <property type="entry name" value="Dynamin_N"/>
    <property type="match status" value="1"/>
</dbReference>
<organism evidence="2 3">
    <name type="scientific">bacterium (Candidatus Blackallbacteria) CG17_big_fil_post_rev_8_21_14_2_50_48_46</name>
    <dbReference type="NCBI Taxonomy" id="2014261"/>
    <lineage>
        <taxon>Bacteria</taxon>
        <taxon>Candidatus Blackallbacteria</taxon>
    </lineage>
</organism>
<feature type="domain" description="Dynamin N-terminal" evidence="1">
    <location>
        <begin position="62"/>
        <end position="267"/>
    </location>
</feature>
<evidence type="ECO:0000313" key="2">
    <source>
        <dbReference type="EMBL" id="PIW16847.1"/>
    </source>
</evidence>
<protein>
    <recommendedName>
        <fullName evidence="1">Dynamin N-terminal domain-containing protein</fullName>
    </recommendedName>
</protein>
<accession>A0A2M7G4S0</accession>
<dbReference type="SUPFAM" id="SSF52540">
    <property type="entry name" value="P-loop containing nucleoside triphosphate hydrolases"/>
    <property type="match status" value="1"/>
</dbReference>
<name>A0A2M7G4S0_9BACT</name>
<gene>
    <name evidence="2" type="ORF">COW36_11230</name>
</gene>
<proteinExistence type="predicted"/>
<evidence type="ECO:0000313" key="3">
    <source>
        <dbReference type="Proteomes" id="UP000231019"/>
    </source>
</evidence>
<reference evidence="2 3" key="1">
    <citation type="submission" date="2017-09" db="EMBL/GenBank/DDBJ databases">
        <title>Depth-based differentiation of microbial function through sediment-hosted aquifers and enrichment of novel symbionts in the deep terrestrial subsurface.</title>
        <authorList>
            <person name="Probst A.J."/>
            <person name="Ladd B."/>
            <person name="Jarett J.K."/>
            <person name="Geller-Mcgrath D.E."/>
            <person name="Sieber C.M."/>
            <person name="Emerson J.B."/>
            <person name="Anantharaman K."/>
            <person name="Thomas B.C."/>
            <person name="Malmstrom R."/>
            <person name="Stieglmeier M."/>
            <person name="Klingl A."/>
            <person name="Woyke T."/>
            <person name="Ryan C.M."/>
            <person name="Banfield J.F."/>
        </authorList>
    </citation>
    <scope>NUCLEOTIDE SEQUENCE [LARGE SCALE GENOMIC DNA]</scope>
    <source>
        <strain evidence="2">CG17_big_fil_post_rev_8_21_14_2_50_48_46</strain>
    </source>
</reference>
<dbReference type="PANTHER" id="PTHR36681:SF3">
    <property type="entry name" value="NUCLEAR GTPASE, GERMINAL CENTER-ASSOCIATED, TANDEM DUPLICATE 3"/>
    <property type="match status" value="1"/>
</dbReference>
<dbReference type="Proteomes" id="UP000231019">
    <property type="component" value="Unassembled WGS sequence"/>
</dbReference>
<evidence type="ECO:0000259" key="1">
    <source>
        <dbReference type="Pfam" id="PF00350"/>
    </source>
</evidence>
<sequence length="739" mass="83462">MEQAMSTTLAQYTEALTEKLKTVIAAFKKKENDPQLETLFAKWEKQLAEMQASAAEGETVSVALLGGTGAGKSTLINTLLGEDLLPTHSFRTCTSAAVEISYAPTKLIAVQLEFISPESWEAEKQAFLDEIKESRESGQNLLGQQDFIYKAWSLYKPQEGPPPLPFPLDEMIRLLEKPLPENLQKYLNEGIHLSRYRSAEQLKQELTAILTAQGQIWPLLKRVQIRGPFEILKGGLQLVDLPGLNDPNPAREQITRAYLKQAGFIWLAFNLTRGLTRDVMELLKDRGFLTQVIMDGTLSALAFIGTRADEFIPELEKQQLGLPAEASLEQVLSARQEQIQARIREQLSELTLWFSHRYRVQSQIGDVLQLIGQTLEHSPVFVVSALEEQRLRGWREGQGLLENQAQTGIAPLQNYMEEIVSNQGLQARKKLIRSQCQQMNQEIKRLLQGLKGRKSLQSVAEIHTQGLENAFGQARQTLETGLQQIREKLEKRQAEAKTILLGHFSNYLQESKQELPELISTWGSHSWQILQRTVRNQGFYTSPSTGSQLNLPQELGDFVLGGLAPVWNAYFIQNIETEPDLLLNQLLELLKHFAESFQNLPQSDEALLTEVKQRLAEINRSCSEILSEQALQTGLRLQEDLKQSRRKLAELLLNQTEKELKAACALAKEHTGAGLKQQILSTLQNHLEAGWESLEHESNQEIAKQLETLTHHLQLYLEIMSAVLRENAQMISTLLPKQA</sequence>
<dbReference type="EMBL" id="PFFQ01000034">
    <property type="protein sequence ID" value="PIW16847.1"/>
    <property type="molecule type" value="Genomic_DNA"/>
</dbReference>
<dbReference type="PANTHER" id="PTHR36681">
    <property type="entry name" value="NUCLEAR GTPASE, GERMINAL CENTER-ASSOCIATED, TANDEM DUPLICATE 3"/>
    <property type="match status" value="1"/>
</dbReference>